<dbReference type="PANTHER" id="PTHR24153">
    <property type="entry name" value="ESPIN"/>
    <property type="match status" value="1"/>
</dbReference>
<dbReference type="GO" id="GO:0051015">
    <property type="term" value="F:actin filament binding"/>
    <property type="evidence" value="ECO:0007669"/>
    <property type="project" value="TreeGrafter"/>
</dbReference>
<keyword evidence="3" id="KW-0175">Coiled coil</keyword>
<accession>A0A423TU41</accession>
<evidence type="ECO:0000256" key="1">
    <source>
        <dbReference type="ARBA" id="ARBA00022737"/>
    </source>
</evidence>
<feature type="compositionally biased region" description="Low complexity" evidence="4">
    <location>
        <begin position="93"/>
        <end position="105"/>
    </location>
</feature>
<dbReference type="Proteomes" id="UP000283509">
    <property type="component" value="Unassembled WGS sequence"/>
</dbReference>
<reference evidence="5 6" key="1">
    <citation type="submission" date="2018-04" db="EMBL/GenBank/DDBJ databases">
        <authorList>
            <person name="Zhang X."/>
            <person name="Yuan J."/>
            <person name="Li F."/>
            <person name="Xiang J."/>
        </authorList>
    </citation>
    <scope>NUCLEOTIDE SEQUENCE [LARGE SCALE GENOMIC DNA]</scope>
    <source>
        <tissue evidence="5">Muscle</tissue>
    </source>
</reference>
<organism evidence="5 6">
    <name type="scientific">Penaeus vannamei</name>
    <name type="common">Whiteleg shrimp</name>
    <name type="synonym">Litopenaeus vannamei</name>
    <dbReference type="NCBI Taxonomy" id="6689"/>
    <lineage>
        <taxon>Eukaryota</taxon>
        <taxon>Metazoa</taxon>
        <taxon>Ecdysozoa</taxon>
        <taxon>Arthropoda</taxon>
        <taxon>Crustacea</taxon>
        <taxon>Multicrustacea</taxon>
        <taxon>Malacostraca</taxon>
        <taxon>Eumalacostraca</taxon>
        <taxon>Eucarida</taxon>
        <taxon>Decapoda</taxon>
        <taxon>Dendrobranchiata</taxon>
        <taxon>Penaeoidea</taxon>
        <taxon>Penaeidae</taxon>
        <taxon>Penaeus</taxon>
    </lineage>
</organism>
<dbReference type="AlphaFoldDB" id="A0A423TU41"/>
<protein>
    <submittedName>
        <fullName evidence="5">Putative GPI-anchored adhesin-like protein PGA55 isoform X2</fullName>
    </submittedName>
</protein>
<feature type="region of interest" description="Disordered" evidence="4">
    <location>
        <begin position="33"/>
        <end position="288"/>
    </location>
</feature>
<reference evidence="5 6" key="2">
    <citation type="submission" date="2019-01" db="EMBL/GenBank/DDBJ databases">
        <title>The decoding of complex shrimp genome reveals the adaptation for benthos swimmer, frequently molting mechanism and breeding impact on genome.</title>
        <authorList>
            <person name="Sun Y."/>
            <person name="Gao Y."/>
            <person name="Yu Y."/>
        </authorList>
    </citation>
    <scope>NUCLEOTIDE SEQUENCE [LARGE SCALE GENOMIC DNA]</scope>
    <source>
        <tissue evidence="5">Muscle</tissue>
    </source>
</reference>
<dbReference type="GO" id="GO:0005737">
    <property type="term" value="C:cytoplasm"/>
    <property type="evidence" value="ECO:0007669"/>
    <property type="project" value="TreeGrafter"/>
</dbReference>
<evidence type="ECO:0000256" key="2">
    <source>
        <dbReference type="ARBA" id="ARBA00023043"/>
    </source>
</evidence>
<dbReference type="EMBL" id="QCYY01001169">
    <property type="protein sequence ID" value="ROT79965.1"/>
    <property type="molecule type" value="Genomic_DNA"/>
</dbReference>
<keyword evidence="6" id="KW-1185">Reference proteome</keyword>
<dbReference type="STRING" id="6689.A0A423TU41"/>
<sequence>MPLPVLRKGASKCACLPAFCFGTGVEFSNSTTAAAAPQRPQPEHHQVAGSCSLRCPCRRPRPSRRRPRGTARPSRAPTPSPRHPAPPMPSTPSPKASPSSSHKTTGSFGRRDSPSHSSASSPAQSPPSSKPSSPRAAHDSLRASAHGGEGPSDEGVVRPSEFIRRNSQRSENGSFRGHRKLDRPTSLPLDVAEHYGRILSAGRDREAPSGTQEDPGVSTQPNKSPVMNGKSLPFIPPRFPSQPSGSGLIKPSDVTDLQSVQLRKTETKVSRANNVPLKMPMSPEPAFTSAKDDVIAELKMGVDISGIKKMKSERAKEEERNGVMEKEELKRQFSAVNFVDQVPDVDNAGNRIPEWKRQMLARKAAERAKKEAEEQRMQEAEEKRLQAIPLWKRQLLMRREDESKRDRPITARTQSPVRIALHVRH</sequence>
<feature type="compositionally biased region" description="Pro residues" evidence="4">
    <location>
        <begin position="76"/>
        <end position="92"/>
    </location>
</feature>
<dbReference type="GO" id="GO:0051017">
    <property type="term" value="P:actin filament bundle assembly"/>
    <property type="evidence" value="ECO:0007669"/>
    <property type="project" value="TreeGrafter"/>
</dbReference>
<gene>
    <name evidence="5" type="ORF">C7M84_001304</name>
</gene>
<feature type="compositionally biased region" description="Basic residues" evidence="4">
    <location>
        <begin position="56"/>
        <end position="69"/>
    </location>
</feature>
<keyword evidence="1" id="KW-0677">Repeat</keyword>
<dbReference type="PANTHER" id="PTHR24153:SF8">
    <property type="entry name" value="FORKED, ISOFORM F"/>
    <property type="match status" value="1"/>
</dbReference>
<proteinExistence type="predicted"/>
<evidence type="ECO:0000313" key="6">
    <source>
        <dbReference type="Proteomes" id="UP000283509"/>
    </source>
</evidence>
<evidence type="ECO:0000256" key="4">
    <source>
        <dbReference type="SAM" id="MobiDB-lite"/>
    </source>
</evidence>
<feature type="coiled-coil region" evidence="3">
    <location>
        <begin position="356"/>
        <end position="385"/>
    </location>
</feature>
<dbReference type="InterPro" id="IPR052420">
    <property type="entry name" value="Espin/Espin-like"/>
</dbReference>
<dbReference type="OrthoDB" id="10261302at2759"/>
<feature type="compositionally biased region" description="Polar residues" evidence="4">
    <location>
        <begin position="209"/>
        <end position="225"/>
    </location>
</feature>
<keyword evidence="2" id="KW-0040">ANK repeat</keyword>
<evidence type="ECO:0000256" key="3">
    <source>
        <dbReference type="SAM" id="Coils"/>
    </source>
</evidence>
<feature type="compositionally biased region" description="Basic and acidic residues" evidence="4">
    <location>
        <begin position="191"/>
        <end position="207"/>
    </location>
</feature>
<comment type="caution">
    <text evidence="5">The sequence shown here is derived from an EMBL/GenBank/DDBJ whole genome shotgun (WGS) entry which is preliminary data.</text>
</comment>
<evidence type="ECO:0000313" key="5">
    <source>
        <dbReference type="EMBL" id="ROT79965.1"/>
    </source>
</evidence>
<name>A0A423TU41_PENVA</name>